<keyword evidence="13" id="KW-0275">Fatty acid biosynthesis</keyword>
<evidence type="ECO:0000256" key="12">
    <source>
        <dbReference type="ARBA" id="ARBA00023136"/>
    </source>
</evidence>
<evidence type="ECO:0000256" key="11">
    <source>
        <dbReference type="ARBA" id="ARBA00023098"/>
    </source>
</evidence>
<evidence type="ECO:0000256" key="8">
    <source>
        <dbReference type="ARBA" id="ARBA00022833"/>
    </source>
</evidence>
<evidence type="ECO:0000313" key="16">
    <source>
        <dbReference type="EMBL" id="OYQ25084.1"/>
    </source>
</evidence>
<evidence type="ECO:0000256" key="4">
    <source>
        <dbReference type="ARBA" id="ARBA00022692"/>
    </source>
</evidence>
<keyword evidence="7" id="KW-0276">Fatty acid metabolism</keyword>
<keyword evidence="3" id="KW-0444">Lipid biosynthesis</keyword>
<evidence type="ECO:0000256" key="7">
    <source>
        <dbReference type="ARBA" id="ARBA00022832"/>
    </source>
</evidence>
<comment type="caution">
    <text evidence="16">The sequence shown here is derived from an EMBL/GenBank/DDBJ whole genome shotgun (WGS) entry which is preliminary data.</text>
</comment>
<name>A0A255Y8M0_9SPHN</name>
<dbReference type="OrthoDB" id="5291370at2"/>
<keyword evidence="12 14" id="KW-0472">Membrane</keyword>
<dbReference type="Pfam" id="PF04116">
    <property type="entry name" value="FA_hydroxylase"/>
    <property type="match status" value="1"/>
</dbReference>
<evidence type="ECO:0000256" key="5">
    <source>
        <dbReference type="ARBA" id="ARBA00022723"/>
    </source>
</evidence>
<dbReference type="GO" id="GO:0006633">
    <property type="term" value="P:fatty acid biosynthetic process"/>
    <property type="evidence" value="ECO:0007669"/>
    <property type="project" value="UniProtKB-KW"/>
</dbReference>
<keyword evidence="5" id="KW-0479">Metal-binding</keyword>
<comment type="subcellular location">
    <subcellularLocation>
        <location evidence="2">Endoplasmic reticulum membrane</location>
        <topology evidence="2">Multi-pass membrane protein</topology>
    </subcellularLocation>
</comment>
<reference evidence="16 17" key="1">
    <citation type="submission" date="2017-07" db="EMBL/GenBank/DDBJ databases">
        <title>Sandarakinorhabdus cyanobacteriorum sp. nov., a novel bacterium isolated from cyanobacterial aggregates in a eutrophic lake.</title>
        <authorList>
            <person name="Cai H."/>
        </authorList>
    </citation>
    <scope>NUCLEOTIDE SEQUENCE [LARGE SCALE GENOMIC DNA]</scope>
    <source>
        <strain evidence="16 17">TH057</strain>
    </source>
</reference>
<comment type="cofactor">
    <cofactor evidence="1">
        <name>Zn(2+)</name>
        <dbReference type="ChEBI" id="CHEBI:29105"/>
    </cofactor>
</comment>
<gene>
    <name evidence="16" type="ORF">CHU93_14735</name>
</gene>
<evidence type="ECO:0000256" key="9">
    <source>
        <dbReference type="ARBA" id="ARBA00022989"/>
    </source>
</evidence>
<dbReference type="EMBL" id="NOXT01000123">
    <property type="protein sequence ID" value="OYQ25084.1"/>
    <property type="molecule type" value="Genomic_DNA"/>
</dbReference>
<dbReference type="GO" id="GO:0016020">
    <property type="term" value="C:membrane"/>
    <property type="evidence" value="ECO:0007669"/>
    <property type="project" value="InterPro"/>
</dbReference>
<keyword evidence="4 14" id="KW-0812">Transmembrane</keyword>
<organism evidence="16 17">
    <name type="scientific">Sandarakinorhabdus cyanobacteriorum</name>
    <dbReference type="NCBI Taxonomy" id="1981098"/>
    <lineage>
        <taxon>Bacteria</taxon>
        <taxon>Pseudomonadati</taxon>
        <taxon>Pseudomonadota</taxon>
        <taxon>Alphaproteobacteria</taxon>
        <taxon>Sphingomonadales</taxon>
        <taxon>Sphingosinicellaceae</taxon>
        <taxon>Sandarakinorhabdus</taxon>
    </lineage>
</organism>
<feature type="transmembrane region" description="Helical" evidence="14">
    <location>
        <begin position="48"/>
        <end position="69"/>
    </location>
</feature>
<dbReference type="PANTHER" id="PTHR12863:SF1">
    <property type="entry name" value="FATTY ACID 2-HYDROXYLASE"/>
    <property type="match status" value="1"/>
</dbReference>
<keyword evidence="11" id="KW-0443">Lipid metabolism</keyword>
<dbReference type="Proteomes" id="UP000216991">
    <property type="component" value="Unassembled WGS sequence"/>
</dbReference>
<evidence type="ECO:0000313" key="17">
    <source>
        <dbReference type="Proteomes" id="UP000216991"/>
    </source>
</evidence>
<dbReference type="InterPro" id="IPR006694">
    <property type="entry name" value="Fatty_acid_hydroxylase"/>
</dbReference>
<keyword evidence="9 14" id="KW-1133">Transmembrane helix</keyword>
<sequence>MTSAQSRIRLFNNRWLEKLTVISASMFIALWAVSLPLIALAARGTASFGPAILLFLAGGVLWTLTEYALHRYVFHWQPASTRLAEAVFVMHGNHHAVPNDPLRNLMPPIVSLPVGGLIWAIMLAAIGPAGSWMFLGFMVGYVTYDLVHYACHQWPMKGRLARALKTHHMRHHHHHEAGNFAITGMMWDRLLRTRIVPGRDVKQPARHSSL</sequence>
<evidence type="ECO:0000256" key="2">
    <source>
        <dbReference type="ARBA" id="ARBA00004477"/>
    </source>
</evidence>
<keyword evidence="8" id="KW-0862">Zinc</keyword>
<feature type="transmembrane region" description="Helical" evidence="14">
    <location>
        <begin position="21"/>
        <end position="42"/>
    </location>
</feature>
<accession>A0A255Y8M0</accession>
<proteinExistence type="predicted"/>
<evidence type="ECO:0000256" key="14">
    <source>
        <dbReference type="SAM" id="Phobius"/>
    </source>
</evidence>
<evidence type="ECO:0000256" key="13">
    <source>
        <dbReference type="ARBA" id="ARBA00023160"/>
    </source>
</evidence>
<keyword evidence="6" id="KW-0256">Endoplasmic reticulum</keyword>
<evidence type="ECO:0000256" key="3">
    <source>
        <dbReference type="ARBA" id="ARBA00022516"/>
    </source>
</evidence>
<dbReference type="GO" id="GO:0005506">
    <property type="term" value="F:iron ion binding"/>
    <property type="evidence" value="ECO:0007669"/>
    <property type="project" value="InterPro"/>
</dbReference>
<evidence type="ECO:0000256" key="6">
    <source>
        <dbReference type="ARBA" id="ARBA00022824"/>
    </source>
</evidence>
<keyword evidence="10" id="KW-0560">Oxidoreductase</keyword>
<feature type="domain" description="Fatty acid hydroxylase" evidence="15">
    <location>
        <begin position="56"/>
        <end position="193"/>
    </location>
</feature>
<dbReference type="PANTHER" id="PTHR12863">
    <property type="entry name" value="FATTY ACID HYDROXYLASE"/>
    <property type="match status" value="1"/>
</dbReference>
<keyword evidence="17" id="KW-1185">Reference proteome</keyword>
<feature type="transmembrane region" description="Helical" evidence="14">
    <location>
        <begin position="132"/>
        <end position="151"/>
    </location>
</feature>
<protein>
    <submittedName>
        <fullName evidence="16">Fatty acid hydroxylase</fullName>
    </submittedName>
</protein>
<evidence type="ECO:0000256" key="1">
    <source>
        <dbReference type="ARBA" id="ARBA00001947"/>
    </source>
</evidence>
<dbReference type="InterPro" id="IPR014430">
    <property type="entry name" value="Scs7"/>
</dbReference>
<dbReference type="GO" id="GO:0080132">
    <property type="term" value="F:fatty acid 2-hydroxylase activity"/>
    <property type="evidence" value="ECO:0007669"/>
    <property type="project" value="InterPro"/>
</dbReference>
<evidence type="ECO:0000256" key="10">
    <source>
        <dbReference type="ARBA" id="ARBA00023002"/>
    </source>
</evidence>
<evidence type="ECO:0000259" key="15">
    <source>
        <dbReference type="Pfam" id="PF04116"/>
    </source>
</evidence>
<dbReference type="AlphaFoldDB" id="A0A255Y8M0"/>
<feature type="transmembrane region" description="Helical" evidence="14">
    <location>
        <begin position="109"/>
        <end position="126"/>
    </location>
</feature>